<keyword evidence="4" id="KW-1185">Reference proteome</keyword>
<dbReference type="AlphaFoldDB" id="A0A916XJK7"/>
<dbReference type="PROSITE" id="PS51257">
    <property type="entry name" value="PROKAR_LIPOPROTEIN"/>
    <property type="match status" value="1"/>
</dbReference>
<feature type="chain" id="PRO_5037160240" description="Carboxypeptidase regulatory-like domain-containing protein" evidence="2">
    <location>
        <begin position="23"/>
        <end position="272"/>
    </location>
</feature>
<evidence type="ECO:0000256" key="1">
    <source>
        <dbReference type="SAM" id="MobiDB-lite"/>
    </source>
</evidence>
<proteinExistence type="predicted"/>
<comment type="caution">
    <text evidence="3">The sequence shown here is derived from an EMBL/GenBank/DDBJ whole genome shotgun (WGS) entry which is preliminary data.</text>
</comment>
<sequence length="272" mass="27817">MQSSRKYLAAAVLSIAALVGSACENTQQTPFDEVGQTATTDADSDGDATTSTSASDASATPLEPPATGSGTFNFAVQTTSGSSVPSAVIAVARLDHCDSEEPGRPLNPRLVGKTTTDSDGAAAIDVPPGCYGFSLIEVPRGTQQQSEMHRGEITEPGQRSDVRLTFYDGTSPTANADTPGTLVLLEHDSQRPIVGASIVLGRCGGGGPGFNSEPTDAAGRVDVVIPDGCFEILGMAHGNSPCSLVGHEGQQLRLPAEFTLTLLASSPDPGVC</sequence>
<evidence type="ECO:0000313" key="3">
    <source>
        <dbReference type="EMBL" id="GGC75121.1"/>
    </source>
</evidence>
<keyword evidence="2" id="KW-0732">Signal</keyword>
<protein>
    <recommendedName>
        <fullName evidence="5">Carboxypeptidase regulatory-like domain-containing protein</fullName>
    </recommendedName>
</protein>
<gene>
    <name evidence="3" type="ORF">GCM10011410_30540</name>
</gene>
<accession>A0A916XJK7</accession>
<feature type="compositionally biased region" description="Low complexity" evidence="1">
    <location>
        <begin position="37"/>
        <end position="60"/>
    </location>
</feature>
<reference evidence="3" key="2">
    <citation type="submission" date="2020-09" db="EMBL/GenBank/DDBJ databases">
        <authorList>
            <person name="Sun Q."/>
            <person name="Zhou Y."/>
        </authorList>
    </citation>
    <scope>NUCLEOTIDE SEQUENCE</scope>
    <source>
        <strain evidence="3">CGMCC 1.15478</strain>
    </source>
</reference>
<evidence type="ECO:0000256" key="2">
    <source>
        <dbReference type="SAM" id="SignalP"/>
    </source>
</evidence>
<evidence type="ECO:0000313" key="4">
    <source>
        <dbReference type="Proteomes" id="UP000641514"/>
    </source>
</evidence>
<evidence type="ECO:0008006" key="5">
    <source>
        <dbReference type="Google" id="ProtNLM"/>
    </source>
</evidence>
<reference evidence="3" key="1">
    <citation type="journal article" date="2014" name="Int. J. Syst. Evol. Microbiol.">
        <title>Complete genome sequence of Corynebacterium casei LMG S-19264T (=DSM 44701T), isolated from a smear-ripened cheese.</title>
        <authorList>
            <consortium name="US DOE Joint Genome Institute (JGI-PGF)"/>
            <person name="Walter F."/>
            <person name="Albersmeier A."/>
            <person name="Kalinowski J."/>
            <person name="Ruckert C."/>
        </authorList>
    </citation>
    <scope>NUCLEOTIDE SEQUENCE</scope>
    <source>
        <strain evidence="3">CGMCC 1.15478</strain>
    </source>
</reference>
<dbReference type="Proteomes" id="UP000641514">
    <property type="component" value="Unassembled WGS sequence"/>
</dbReference>
<feature type="region of interest" description="Disordered" evidence="1">
    <location>
        <begin position="30"/>
        <end position="74"/>
    </location>
</feature>
<name>A0A916XJK7_9ACTN</name>
<feature type="signal peptide" evidence="2">
    <location>
        <begin position="1"/>
        <end position="22"/>
    </location>
</feature>
<organism evidence="3 4">
    <name type="scientific">Hoyosella rhizosphaerae</name>
    <dbReference type="NCBI Taxonomy" id="1755582"/>
    <lineage>
        <taxon>Bacteria</taxon>
        <taxon>Bacillati</taxon>
        <taxon>Actinomycetota</taxon>
        <taxon>Actinomycetes</taxon>
        <taxon>Mycobacteriales</taxon>
        <taxon>Hoyosellaceae</taxon>
        <taxon>Hoyosella</taxon>
    </lineage>
</organism>
<dbReference type="EMBL" id="BMJH01000004">
    <property type="protein sequence ID" value="GGC75121.1"/>
    <property type="molecule type" value="Genomic_DNA"/>
</dbReference>